<dbReference type="EMBL" id="FSQX01000001">
    <property type="protein sequence ID" value="SIN71193.1"/>
    <property type="molecule type" value="Genomic_DNA"/>
</dbReference>
<gene>
    <name evidence="1" type="ORF">SAMN05878438_2742</name>
</gene>
<evidence type="ECO:0000313" key="2">
    <source>
        <dbReference type="Proteomes" id="UP000185024"/>
    </source>
</evidence>
<dbReference type="AlphaFoldDB" id="A0A1N6CXU2"/>
<protein>
    <submittedName>
        <fullName evidence="1">Uncharacterized protein</fullName>
    </submittedName>
</protein>
<proteinExistence type="predicted"/>
<name>A0A1N6CXU2_9GAMM</name>
<accession>A0A1N6CXU2</accession>
<sequence>MPADYYKLLTILDEVIKQQREHTKALLLV</sequence>
<organism evidence="1 2">
    <name type="scientific">Vreelandella aquamarina</name>
    <dbReference type="NCBI Taxonomy" id="77097"/>
    <lineage>
        <taxon>Bacteria</taxon>
        <taxon>Pseudomonadati</taxon>
        <taxon>Pseudomonadota</taxon>
        <taxon>Gammaproteobacteria</taxon>
        <taxon>Oceanospirillales</taxon>
        <taxon>Halomonadaceae</taxon>
        <taxon>Vreelandella</taxon>
    </lineage>
</organism>
<dbReference type="Proteomes" id="UP000185024">
    <property type="component" value="Unassembled WGS sequence"/>
</dbReference>
<reference evidence="1 2" key="1">
    <citation type="submission" date="2016-11" db="EMBL/GenBank/DDBJ databases">
        <authorList>
            <person name="Jaros S."/>
            <person name="Januszkiewicz K."/>
            <person name="Wedrychowicz H."/>
        </authorList>
    </citation>
    <scope>NUCLEOTIDE SEQUENCE [LARGE SCALE GENOMIC DNA]</scope>
    <source>
        <strain evidence="1 2">ACAM 239</strain>
    </source>
</reference>
<evidence type="ECO:0000313" key="1">
    <source>
        <dbReference type="EMBL" id="SIN71193.1"/>
    </source>
</evidence>